<feature type="repeat" description="WD" evidence="6">
    <location>
        <begin position="501"/>
        <end position="533"/>
    </location>
</feature>
<dbReference type="InterPro" id="IPR006594">
    <property type="entry name" value="LisH"/>
</dbReference>
<dbReference type="PANTHER" id="PTHR22838:SF23">
    <property type="entry name" value="WD REPEAT-CONTAINING PROTEIN WDS HOMOLOG"/>
    <property type="match status" value="1"/>
</dbReference>
<dbReference type="SMART" id="SM00320">
    <property type="entry name" value="WD40"/>
    <property type="match status" value="7"/>
</dbReference>
<dbReference type="Pfam" id="PF23627">
    <property type="entry name" value="LisH_WDR26"/>
    <property type="match status" value="1"/>
</dbReference>
<evidence type="ECO:0000256" key="4">
    <source>
        <dbReference type="ARBA" id="ARBA00022737"/>
    </source>
</evidence>
<proteinExistence type="predicted"/>
<dbReference type="Gene3D" id="2.130.10.10">
    <property type="entry name" value="YVTN repeat-like/Quinoprotein amine dehydrogenase"/>
    <property type="match status" value="1"/>
</dbReference>
<dbReference type="CDD" id="cd00200">
    <property type="entry name" value="WD40"/>
    <property type="match status" value="1"/>
</dbReference>
<dbReference type="Pfam" id="PF00400">
    <property type="entry name" value="WD40"/>
    <property type="match status" value="4"/>
</dbReference>
<keyword evidence="9" id="KW-1185">Reference proteome</keyword>
<dbReference type="Proteomes" id="UP001141806">
    <property type="component" value="Unassembled WGS sequence"/>
</dbReference>
<protein>
    <recommendedName>
        <fullName evidence="7">CTLH domain-containing protein</fullName>
    </recommendedName>
</protein>
<dbReference type="PROSITE" id="PS50294">
    <property type="entry name" value="WD_REPEATS_REGION"/>
    <property type="match status" value="3"/>
</dbReference>
<organism evidence="8 9">
    <name type="scientific">Protea cynaroides</name>
    <dbReference type="NCBI Taxonomy" id="273540"/>
    <lineage>
        <taxon>Eukaryota</taxon>
        <taxon>Viridiplantae</taxon>
        <taxon>Streptophyta</taxon>
        <taxon>Embryophyta</taxon>
        <taxon>Tracheophyta</taxon>
        <taxon>Spermatophyta</taxon>
        <taxon>Magnoliopsida</taxon>
        <taxon>Proteales</taxon>
        <taxon>Proteaceae</taxon>
        <taxon>Protea</taxon>
    </lineage>
</organism>
<dbReference type="AlphaFoldDB" id="A0A9Q0H519"/>
<comment type="caution">
    <text evidence="8">The sequence shown here is derived from an EMBL/GenBank/DDBJ whole genome shotgun (WGS) entry which is preliminary data.</text>
</comment>
<dbReference type="GO" id="GO:0005737">
    <property type="term" value="C:cytoplasm"/>
    <property type="evidence" value="ECO:0007669"/>
    <property type="project" value="UniProtKB-SubCell"/>
</dbReference>
<comment type="subunit">
    <text evidence="5">Interacts with RANBPM.</text>
</comment>
<dbReference type="InterPro" id="IPR001680">
    <property type="entry name" value="WD40_rpt"/>
</dbReference>
<dbReference type="SUPFAM" id="SSF50978">
    <property type="entry name" value="WD40 repeat-like"/>
    <property type="match status" value="1"/>
</dbReference>
<evidence type="ECO:0000256" key="5">
    <source>
        <dbReference type="ARBA" id="ARBA00065067"/>
    </source>
</evidence>
<name>A0A9Q0H519_9MAGN</name>
<evidence type="ECO:0000256" key="1">
    <source>
        <dbReference type="ARBA" id="ARBA00004496"/>
    </source>
</evidence>
<feature type="domain" description="CTLH" evidence="7">
    <location>
        <begin position="72"/>
        <end position="129"/>
    </location>
</feature>
<feature type="repeat" description="WD" evidence="6">
    <location>
        <begin position="242"/>
        <end position="275"/>
    </location>
</feature>
<dbReference type="PROSITE" id="PS50082">
    <property type="entry name" value="WD_REPEATS_2"/>
    <property type="match status" value="3"/>
</dbReference>
<dbReference type="InterPro" id="IPR015943">
    <property type="entry name" value="WD40/YVTN_repeat-like_dom_sf"/>
</dbReference>
<dbReference type="PROSITE" id="PS50896">
    <property type="entry name" value="LISH"/>
    <property type="match status" value="1"/>
</dbReference>
<evidence type="ECO:0000256" key="3">
    <source>
        <dbReference type="ARBA" id="ARBA00022574"/>
    </source>
</evidence>
<dbReference type="InterPro" id="IPR006595">
    <property type="entry name" value="CTLH_C"/>
</dbReference>
<evidence type="ECO:0000256" key="6">
    <source>
        <dbReference type="PROSITE-ProRule" id="PRU00221"/>
    </source>
</evidence>
<dbReference type="PROSITE" id="PS50897">
    <property type="entry name" value="CTLH"/>
    <property type="match status" value="1"/>
</dbReference>
<keyword evidence="3 6" id="KW-0853">WD repeat</keyword>
<reference evidence="8" key="1">
    <citation type="journal article" date="2023" name="Plant J.">
        <title>The genome of the king protea, Protea cynaroides.</title>
        <authorList>
            <person name="Chang J."/>
            <person name="Duong T.A."/>
            <person name="Schoeman C."/>
            <person name="Ma X."/>
            <person name="Roodt D."/>
            <person name="Barker N."/>
            <person name="Li Z."/>
            <person name="Van de Peer Y."/>
            <person name="Mizrachi E."/>
        </authorList>
    </citation>
    <scope>NUCLEOTIDE SEQUENCE</scope>
    <source>
        <tissue evidence="8">Young leaves</tissue>
    </source>
</reference>
<dbReference type="OrthoDB" id="972532at2759"/>
<dbReference type="FunFam" id="2.130.10.10:FF:000087">
    <property type="entry name" value="WD repeat-containing protein 26 homolog"/>
    <property type="match status" value="1"/>
</dbReference>
<keyword evidence="4" id="KW-0677">Repeat</keyword>
<feature type="repeat" description="WD" evidence="6">
    <location>
        <begin position="287"/>
        <end position="328"/>
    </location>
</feature>
<sequence>MGDVELNEEERPIKRCKTVTKSMPMENSPVHLVPKGIIKKHEFVRVIIQCLYSLGYKKTASQLESESGISYKSSEFTMLESQILNANWNDCITTLIALEDLVEDIRASASFLIFRQCILEFLNRGDDFSALAVLRKHISALGADSEKVYKLVSSIISSEEMKLGGMDDSLTRELRWRLLDELERLLPPPFAVPERRLEHLVEKALTAQMDSCVYHNSSDAISLYEDHCCCRDQIPNETVQILYQHDNEVWFVQFSNNGEYLASSSRDCTAIIWKVLEEGHISLKHTLRSHQSPVSFVAWSPDDTMLLTCGNGEVLKLWDVETGMCKHTFGERSPIVSSCAWFPDSKRLVCGSSDPDKCIYMWDIEGNELEAWRGTRVPKVMDLAVTPDGQHLISVFSEKEIRIYNFKTKSELIIVEEHTITSLSVSRDSELLIVNLNSQEIHMWDVAGTWDKPLKYMGHKQGRYVIRSCFGGLNCRFISSGSENSQVYIWNRESSEPIEILSGHSSTVNSVSWNPVKHQMLASASDDQTIRIWGPSGKKETEPVS</sequence>
<comment type="subcellular location">
    <subcellularLocation>
        <location evidence="1">Cytoplasm</location>
    </subcellularLocation>
</comment>
<dbReference type="InterPro" id="IPR036322">
    <property type="entry name" value="WD40_repeat_dom_sf"/>
</dbReference>
<dbReference type="PANTHER" id="PTHR22838">
    <property type="entry name" value="WD REPEAT PROTEIN 26-RELATED"/>
    <property type="match status" value="1"/>
</dbReference>
<keyword evidence="2" id="KW-0963">Cytoplasm</keyword>
<dbReference type="SMART" id="SM00668">
    <property type="entry name" value="CTLH"/>
    <property type="match status" value="1"/>
</dbReference>
<evidence type="ECO:0000256" key="2">
    <source>
        <dbReference type="ARBA" id="ARBA00022490"/>
    </source>
</evidence>
<evidence type="ECO:0000313" key="8">
    <source>
        <dbReference type="EMBL" id="KAJ4957264.1"/>
    </source>
</evidence>
<accession>A0A9Q0H519</accession>
<evidence type="ECO:0000259" key="7">
    <source>
        <dbReference type="PROSITE" id="PS50897"/>
    </source>
</evidence>
<gene>
    <name evidence="8" type="ORF">NE237_014047</name>
</gene>
<evidence type="ECO:0000313" key="9">
    <source>
        <dbReference type="Proteomes" id="UP001141806"/>
    </source>
</evidence>
<dbReference type="EMBL" id="JAMYWD010000011">
    <property type="protein sequence ID" value="KAJ4957264.1"/>
    <property type="molecule type" value="Genomic_DNA"/>
</dbReference>
<dbReference type="InterPro" id="IPR051350">
    <property type="entry name" value="WD_repeat-ST_regulator"/>
</dbReference>